<organism evidence="1 2">
    <name type="scientific">Thiothrix unzii</name>
    <dbReference type="NCBI Taxonomy" id="111769"/>
    <lineage>
        <taxon>Bacteria</taxon>
        <taxon>Pseudomonadati</taxon>
        <taxon>Pseudomonadota</taxon>
        <taxon>Gammaproteobacteria</taxon>
        <taxon>Thiotrichales</taxon>
        <taxon>Thiotrichaceae</taxon>
        <taxon>Thiothrix</taxon>
    </lineage>
</organism>
<dbReference type="KEGG" id="tun:J9260_03445"/>
<sequence length="235" mass="26212">MLSLYLRENDLATAKLSFQSRRVAKISHISPKTIDITGNLDPNRAKVERFIKGVFHEAYHADISIHYPYLISVSNEVGEILAAAGFRYAHKEALFLEQYTSTPIEQELSVLYGKSVTRRDIVEIGSLASMGSGASVFLYAALASYLAFKQIQYTVVTGTQDLYRHLKMLGLQPQTVCDAKQTQLQSDNDDWGSYYATCPCVLTGSVARGVESLHRTLGSVYENQMPLRYHTGMLS</sequence>
<protein>
    <submittedName>
        <fullName evidence="1">Thermostable hemolysin</fullName>
    </submittedName>
</protein>
<dbReference type="RefSeq" id="WP_210219663.1">
    <property type="nucleotide sequence ID" value="NZ_CP072793.1"/>
</dbReference>
<evidence type="ECO:0000313" key="2">
    <source>
        <dbReference type="Proteomes" id="UP000672009"/>
    </source>
</evidence>
<accession>A0A975FAR6</accession>
<dbReference type="Proteomes" id="UP000672009">
    <property type="component" value="Chromosome"/>
</dbReference>
<reference evidence="1" key="1">
    <citation type="submission" date="2021-04" db="EMBL/GenBank/DDBJ databases">
        <title>Genomics, taxonomy and metabolism of representatives of sulfur bacteria of the genus Thiothrix: Thiothrix fructosivorans QT, Thiothrix unzii A1T and three new species, Thiothrix subterranea sp. nov., Thiothrix litoralis sp. nov. and 'Candidatus Thiothrix anitrata' sp. nov.</title>
        <authorList>
            <person name="Ravin N.V."/>
            <person name="Smolyakov D."/>
            <person name="Rudenko T.S."/>
            <person name="Mardanov A.V."/>
            <person name="Beletsky A.V."/>
            <person name="Markov N.D."/>
            <person name="Fomenkov A.I."/>
            <person name="Roberts R.J."/>
            <person name="Karnachuk O.V."/>
            <person name="Novikov A."/>
            <person name="Grabovich M.Y."/>
        </authorList>
    </citation>
    <scope>NUCLEOTIDE SEQUENCE</scope>
    <source>
        <strain evidence="1">A1</strain>
    </source>
</reference>
<name>A0A975FAR6_9GAMM</name>
<gene>
    <name evidence="1" type="ORF">J9260_03445</name>
</gene>
<dbReference type="AlphaFoldDB" id="A0A975FAR6"/>
<dbReference type="EMBL" id="CP072793">
    <property type="protein sequence ID" value="QTR54163.1"/>
    <property type="molecule type" value="Genomic_DNA"/>
</dbReference>
<proteinExistence type="predicted"/>
<dbReference type="Pfam" id="PF12261">
    <property type="entry name" value="T_hemolysin"/>
    <property type="match status" value="1"/>
</dbReference>
<evidence type="ECO:0000313" key="1">
    <source>
        <dbReference type="EMBL" id="QTR54163.1"/>
    </source>
</evidence>
<keyword evidence="2" id="KW-1185">Reference proteome</keyword>
<dbReference type="InterPro" id="IPR022050">
    <property type="entry name" value="T_hemolysin"/>
</dbReference>